<dbReference type="InterPro" id="IPR032466">
    <property type="entry name" value="Metal_Hydrolase"/>
</dbReference>
<dbReference type="RefSeq" id="WP_166173793.1">
    <property type="nucleotide sequence ID" value="NZ_CP045119.1"/>
</dbReference>
<dbReference type="SUPFAM" id="SSF51338">
    <property type="entry name" value="Composite domain of metallo-dependent hydrolases"/>
    <property type="match status" value="1"/>
</dbReference>
<dbReference type="InterPro" id="IPR011059">
    <property type="entry name" value="Metal-dep_hydrolase_composite"/>
</dbReference>
<dbReference type="GO" id="GO:0016810">
    <property type="term" value="F:hydrolase activity, acting on carbon-nitrogen (but not peptide) bonds"/>
    <property type="evidence" value="ECO:0007669"/>
    <property type="project" value="InterPro"/>
</dbReference>
<evidence type="ECO:0008006" key="3">
    <source>
        <dbReference type="Google" id="ProtNLM"/>
    </source>
</evidence>
<dbReference type="Gene3D" id="2.30.40.10">
    <property type="entry name" value="Urease, subunit C, domain 1"/>
    <property type="match status" value="2"/>
</dbReference>
<dbReference type="Gene3D" id="3.20.20.140">
    <property type="entry name" value="Metal-dependent hydrolases"/>
    <property type="match status" value="2"/>
</dbReference>
<dbReference type="Proteomes" id="UP000501452">
    <property type="component" value="Chromosome"/>
</dbReference>
<evidence type="ECO:0000313" key="1">
    <source>
        <dbReference type="EMBL" id="QIN81948.1"/>
    </source>
</evidence>
<dbReference type="SUPFAM" id="SSF51556">
    <property type="entry name" value="Metallo-dependent hydrolases"/>
    <property type="match status" value="1"/>
</dbReference>
<dbReference type="InterPro" id="IPR051781">
    <property type="entry name" value="Metallo-dep_Hydrolase"/>
</dbReference>
<organism evidence="1 2">
    <name type="scientific">Rubrobacter tropicus</name>
    <dbReference type="NCBI Taxonomy" id="2653851"/>
    <lineage>
        <taxon>Bacteria</taxon>
        <taxon>Bacillati</taxon>
        <taxon>Actinomycetota</taxon>
        <taxon>Rubrobacteria</taxon>
        <taxon>Rubrobacterales</taxon>
        <taxon>Rubrobacteraceae</taxon>
        <taxon>Rubrobacter</taxon>
    </lineage>
</organism>
<dbReference type="PANTHER" id="PTHR43135:SF3">
    <property type="entry name" value="ALPHA-D-RIBOSE 1-METHYLPHOSPHONATE 5-TRIPHOSPHATE DIPHOSPHATASE"/>
    <property type="match status" value="1"/>
</dbReference>
<name>A0A6G8Q695_9ACTN</name>
<reference evidence="1 2" key="1">
    <citation type="submission" date="2019-10" db="EMBL/GenBank/DDBJ databases">
        <title>Rubrobacter sp nov SCSIO 52090 isolated from a deep-sea sediment in the South China Sea.</title>
        <authorList>
            <person name="Chen R.W."/>
        </authorList>
    </citation>
    <scope>NUCLEOTIDE SEQUENCE [LARGE SCALE GENOMIC DNA]</scope>
    <source>
        <strain evidence="1 2">SCSIO 52909</strain>
    </source>
</reference>
<dbReference type="PANTHER" id="PTHR43135">
    <property type="entry name" value="ALPHA-D-RIBOSE 1-METHYLPHOSPHONATE 5-TRIPHOSPHATE DIPHOSPHATASE"/>
    <property type="match status" value="1"/>
</dbReference>
<dbReference type="KEGG" id="rub:GBA63_04290"/>
<protein>
    <recommendedName>
        <fullName evidence="3">Amidohydrolase</fullName>
    </recommendedName>
</protein>
<accession>A0A6G8Q695</accession>
<evidence type="ECO:0000313" key="2">
    <source>
        <dbReference type="Proteomes" id="UP000501452"/>
    </source>
</evidence>
<sequence length="437" mass="47141">MRTLIIGATLVDGTGAPPREDVTVVVEDHLVTDVVPRRAPYYDRGAPVIDARGGFVLPGVINHHVHGLTRGPLMIVGEPPLDDARVRANLDRLLTQGVTTALNVDGFATVEEAVASSRFHPLTVKVATLHTPTHLQWATEGPFSFGGVKGRHRWTVEKMLGRGAPAIGEAGPGVDAHWSDYTLIPETFRSRYGVRVTMEEARELRLAAEGGDRARVGDLLSGYGVDPGETEAFFGLHEATLEWRKLARKSLEEAIAAAKDFDDPLVLHHTPGTFEVVAGAAEELGGRVIAGHSNFQIHDPDDAARRAKELRNKGAWIDIMSGDAFSAREFHPTPDVTFRLLSDGLVDLISTDYAGGFWDPMLLVAEKAAEAGAISIQEGVRLMTSAPADAVPKLAPDRGRVAPGAVADLVVTHPGRLSDVRAVFVSGRRVELPHRDW</sequence>
<keyword evidence="2" id="KW-1185">Reference proteome</keyword>
<dbReference type="AlphaFoldDB" id="A0A6G8Q695"/>
<gene>
    <name evidence="1" type="ORF">GBA63_04290</name>
</gene>
<proteinExistence type="predicted"/>
<dbReference type="EMBL" id="CP045119">
    <property type="protein sequence ID" value="QIN81948.1"/>
    <property type="molecule type" value="Genomic_DNA"/>
</dbReference>